<proteinExistence type="predicted"/>
<name>A0A0K0ED61_STRER</name>
<evidence type="ECO:0000313" key="2">
    <source>
        <dbReference type="Proteomes" id="UP000035681"/>
    </source>
</evidence>
<evidence type="ECO:0000313" key="3">
    <source>
        <dbReference type="WBParaSite" id="SSTP_0000742400.1"/>
    </source>
</evidence>
<accession>A0A0K0ED61</accession>
<evidence type="ECO:0000256" key="1">
    <source>
        <dbReference type="SAM" id="MobiDB-lite"/>
    </source>
</evidence>
<sequence>MSSLSTWYERYRAEQERKQRILDGLEDEEEYEEEEEDEEEDEEYEEEEEEEKEEEEKEEEKTEKDKIEKDKIEKEKLEKEKIEKEKIEKEKIEKEKLEKEKLEKEKAEKKRIEKEKLEKEKIEKEKLKKEEIEIEKIKNEKLKKEKVEKEELKKNEIEKEKSKKEKIEKDKVEEKKLDKEKTGKEKNSINKQNIKEKGTNNKELSNDTKKKEDEKSKEKEIKNEKSTSKSEVSKNVTKDEKEKTKISPKTESTKKKNDKIDIKKENDKGSISKDDDEDSKINEEKEDTSTNKEDILENENLEKEDDNKNENNEDNEDNKKDENNNNESENENCKKTYKTEIIKDTNIIQNMNFYKEHINLVQKELNDIPMPPKEKTLCEILKEEKISPTKRYARRVRENQIKLPIDVPFEQRPARESQVGMGAFGGRRNASLKIKHGDKELVQGLVHSETVIPLLSSTTSEMASQSGMKSFGFSRPIVDKVQDSHKYGSDNKLSMSNSIIPLFAKGNICDKRLSSPIGTNRSQITNVTCSTGNATTFDRKSNGFISKLFAPTSHKAGSCVIDKPRQIVSKIQGTNIPLVLPSRESESIVPMLFDATVQEKRSGSEFGSFRPLYTESEGGYGMTLDEEIRCKLVLPYQTRGLTGEQY</sequence>
<reference evidence="3" key="1">
    <citation type="submission" date="2015-08" db="UniProtKB">
        <authorList>
            <consortium name="WormBaseParasite"/>
        </authorList>
    </citation>
    <scope>IDENTIFICATION</scope>
</reference>
<feature type="compositionally biased region" description="Acidic residues" evidence="1">
    <location>
        <begin position="24"/>
        <end position="58"/>
    </location>
</feature>
<feature type="region of interest" description="Disordered" evidence="1">
    <location>
        <begin position="171"/>
        <end position="332"/>
    </location>
</feature>
<organism evidence="3">
    <name type="scientific">Strongyloides stercoralis</name>
    <name type="common">Threadworm</name>
    <dbReference type="NCBI Taxonomy" id="6248"/>
    <lineage>
        <taxon>Eukaryota</taxon>
        <taxon>Metazoa</taxon>
        <taxon>Ecdysozoa</taxon>
        <taxon>Nematoda</taxon>
        <taxon>Chromadorea</taxon>
        <taxon>Rhabditida</taxon>
        <taxon>Tylenchina</taxon>
        <taxon>Panagrolaimomorpha</taxon>
        <taxon>Strongyloidoidea</taxon>
        <taxon>Strongyloididae</taxon>
        <taxon>Strongyloides</taxon>
    </lineage>
</organism>
<dbReference type="WBParaSite" id="SSTP_0000742400.1">
    <property type="protein sequence ID" value="SSTP_0000742400.1"/>
    <property type="gene ID" value="SSTP_0000742400"/>
</dbReference>
<feature type="compositionally biased region" description="Basic and acidic residues" evidence="1">
    <location>
        <begin position="251"/>
        <end position="295"/>
    </location>
</feature>
<dbReference type="AlphaFoldDB" id="A0A0K0ED61"/>
<dbReference type="Proteomes" id="UP000035681">
    <property type="component" value="Unplaced"/>
</dbReference>
<dbReference type="STRING" id="6248.A0A0K0ED61"/>
<feature type="compositionally biased region" description="Basic and acidic residues" evidence="1">
    <location>
        <begin position="171"/>
        <end position="245"/>
    </location>
</feature>
<protein>
    <submittedName>
        <fullName evidence="3">INCENP_ARK-bind domain-containing protein</fullName>
    </submittedName>
</protein>
<keyword evidence="2" id="KW-1185">Reference proteome</keyword>
<dbReference type="WBParaSite" id="TCONS_00009466.p1">
    <property type="protein sequence ID" value="TCONS_00009466.p1"/>
    <property type="gene ID" value="XLOC_007274"/>
</dbReference>
<feature type="compositionally biased region" description="Basic and acidic residues" evidence="1">
    <location>
        <begin position="305"/>
        <end position="323"/>
    </location>
</feature>
<feature type="region of interest" description="Disordered" evidence="1">
    <location>
        <begin position="18"/>
        <end position="66"/>
    </location>
</feature>